<keyword evidence="2" id="KW-0378">Hydrolase</keyword>
<dbReference type="AlphaFoldDB" id="A0A956NJB3"/>
<gene>
    <name evidence="4" type="ORF">KDA27_28300</name>
</gene>
<dbReference type="Gene3D" id="2.40.10.120">
    <property type="match status" value="1"/>
</dbReference>
<reference evidence="4" key="2">
    <citation type="journal article" date="2021" name="Microbiome">
        <title>Successional dynamics and alternative stable states in a saline activated sludge microbial community over 9 years.</title>
        <authorList>
            <person name="Wang Y."/>
            <person name="Ye J."/>
            <person name="Ju F."/>
            <person name="Liu L."/>
            <person name="Boyd J.A."/>
            <person name="Deng Y."/>
            <person name="Parks D.H."/>
            <person name="Jiang X."/>
            <person name="Yin X."/>
            <person name="Woodcroft B.J."/>
            <person name="Tyson G.W."/>
            <person name="Hugenholtz P."/>
            <person name="Polz M.F."/>
            <person name="Zhang T."/>
        </authorList>
    </citation>
    <scope>NUCLEOTIDE SEQUENCE</scope>
    <source>
        <strain evidence="4">HKST-UBA02</strain>
    </source>
</reference>
<dbReference type="SUPFAM" id="SSF50494">
    <property type="entry name" value="Trypsin-like serine proteases"/>
    <property type="match status" value="1"/>
</dbReference>
<dbReference type="PANTHER" id="PTHR43343">
    <property type="entry name" value="PEPTIDASE S12"/>
    <property type="match status" value="1"/>
</dbReference>
<dbReference type="InterPro" id="IPR009003">
    <property type="entry name" value="Peptidase_S1_PA"/>
</dbReference>
<dbReference type="GO" id="GO:0004252">
    <property type="term" value="F:serine-type endopeptidase activity"/>
    <property type="evidence" value="ECO:0007669"/>
    <property type="project" value="InterPro"/>
</dbReference>
<dbReference type="InterPro" id="IPR036034">
    <property type="entry name" value="PDZ_sf"/>
</dbReference>
<dbReference type="Proteomes" id="UP000739538">
    <property type="component" value="Unassembled WGS sequence"/>
</dbReference>
<dbReference type="SMART" id="SM00228">
    <property type="entry name" value="PDZ"/>
    <property type="match status" value="1"/>
</dbReference>
<evidence type="ECO:0000313" key="5">
    <source>
        <dbReference type="Proteomes" id="UP000739538"/>
    </source>
</evidence>
<dbReference type="InterPro" id="IPR001478">
    <property type="entry name" value="PDZ"/>
</dbReference>
<dbReference type="GO" id="GO:0006508">
    <property type="term" value="P:proteolysis"/>
    <property type="evidence" value="ECO:0007669"/>
    <property type="project" value="UniProtKB-KW"/>
</dbReference>
<protein>
    <submittedName>
        <fullName evidence="4">Serine protease</fullName>
    </submittedName>
</protein>
<dbReference type="Pfam" id="PF13180">
    <property type="entry name" value="PDZ_2"/>
    <property type="match status" value="1"/>
</dbReference>
<evidence type="ECO:0000256" key="1">
    <source>
        <dbReference type="ARBA" id="ARBA00022670"/>
    </source>
</evidence>
<feature type="domain" description="PDZ" evidence="3">
    <location>
        <begin position="276"/>
        <end position="336"/>
    </location>
</feature>
<proteinExistence type="predicted"/>
<evidence type="ECO:0000256" key="2">
    <source>
        <dbReference type="ARBA" id="ARBA00022801"/>
    </source>
</evidence>
<dbReference type="SUPFAM" id="SSF50156">
    <property type="entry name" value="PDZ domain-like"/>
    <property type="match status" value="1"/>
</dbReference>
<dbReference type="EMBL" id="JAGQHS010000462">
    <property type="protein sequence ID" value="MCA9759732.1"/>
    <property type="molecule type" value="Genomic_DNA"/>
</dbReference>
<dbReference type="InterPro" id="IPR051201">
    <property type="entry name" value="Chloro_Bact_Ser_Proteases"/>
</dbReference>
<accession>A0A956NJB3</accession>
<dbReference type="PRINTS" id="PR00834">
    <property type="entry name" value="PROTEASES2C"/>
</dbReference>
<keyword evidence="1 4" id="KW-0645">Protease</keyword>
<dbReference type="InterPro" id="IPR001940">
    <property type="entry name" value="Peptidase_S1C"/>
</dbReference>
<reference evidence="4" key="1">
    <citation type="submission" date="2020-04" db="EMBL/GenBank/DDBJ databases">
        <authorList>
            <person name="Zhang T."/>
        </authorList>
    </citation>
    <scope>NUCLEOTIDE SEQUENCE</scope>
    <source>
        <strain evidence="4">HKST-UBA02</strain>
    </source>
</reference>
<dbReference type="PANTHER" id="PTHR43343:SF3">
    <property type="entry name" value="PROTEASE DO-LIKE 8, CHLOROPLASTIC"/>
    <property type="match status" value="1"/>
</dbReference>
<dbReference type="Pfam" id="PF13365">
    <property type="entry name" value="Trypsin_2"/>
    <property type="match status" value="1"/>
</dbReference>
<comment type="caution">
    <text evidence="4">The sequence shown here is derived from an EMBL/GenBank/DDBJ whole genome shotgun (WGS) entry which is preliminary data.</text>
</comment>
<organism evidence="4 5">
    <name type="scientific">Eiseniibacteriota bacterium</name>
    <dbReference type="NCBI Taxonomy" id="2212470"/>
    <lineage>
        <taxon>Bacteria</taxon>
        <taxon>Candidatus Eiseniibacteriota</taxon>
    </lineage>
</organism>
<dbReference type="PROSITE" id="PS50106">
    <property type="entry name" value="PDZ"/>
    <property type="match status" value="1"/>
</dbReference>
<name>A0A956NJB3_UNCEI</name>
<evidence type="ECO:0000313" key="4">
    <source>
        <dbReference type="EMBL" id="MCA9759732.1"/>
    </source>
</evidence>
<dbReference type="Gene3D" id="2.30.42.10">
    <property type="match status" value="1"/>
</dbReference>
<evidence type="ECO:0000259" key="3">
    <source>
        <dbReference type="PROSITE" id="PS50106"/>
    </source>
</evidence>
<sequence length="387" mass="42700">MFSRRLLGALVCITFWSMPVLSRAGEGVPSADGSLDVLLSIESRLIEIAERIQPGVLPIRTFRSDANWYAAESDRWHREKGWQETENDDLRWQGYRPIGHASGFLIDEDGHIYTTRTSLLDPDSGDVAALVDVEIEPSIHEPARVVAVEPTLNLAILRVVTPQPLHPLEIGNSGKLYPGQWVFVFGDPEGPERTLVLTNIAYEPHRDCYQDELSATFLQTSTPVVQGAFGGPIVDLHGRVIGMSTSRGDSGAANATAPAGSGYGLPINLATAIYKSLLFRESRESPWLGISVLNLSHELRQRALDLPMTGIYIDNVYDPSPASRLGIEVGDVLVRMGEHQILTPFDFQRWLYWTGAGGEVELELVRNGTPRVVQAELEVRPLEATTR</sequence>